<accession>A0A6A7C0I6</accession>
<name>A0A6A7C0I6_9PEZI</name>
<dbReference type="EMBL" id="MU005979">
    <property type="protein sequence ID" value="KAF2860737.1"/>
    <property type="molecule type" value="Genomic_DNA"/>
</dbReference>
<feature type="compositionally biased region" description="Basic and acidic residues" evidence="1">
    <location>
        <begin position="62"/>
        <end position="87"/>
    </location>
</feature>
<reference evidence="2" key="1">
    <citation type="journal article" date="2020" name="Stud. Mycol.">
        <title>101 Dothideomycetes genomes: a test case for predicting lifestyles and emergence of pathogens.</title>
        <authorList>
            <person name="Haridas S."/>
            <person name="Albert R."/>
            <person name="Binder M."/>
            <person name="Bloem J."/>
            <person name="Labutti K."/>
            <person name="Salamov A."/>
            <person name="Andreopoulos B."/>
            <person name="Baker S."/>
            <person name="Barry K."/>
            <person name="Bills G."/>
            <person name="Bluhm B."/>
            <person name="Cannon C."/>
            <person name="Castanera R."/>
            <person name="Culley D."/>
            <person name="Daum C."/>
            <person name="Ezra D."/>
            <person name="Gonzalez J."/>
            <person name="Henrissat B."/>
            <person name="Kuo A."/>
            <person name="Liang C."/>
            <person name="Lipzen A."/>
            <person name="Lutzoni F."/>
            <person name="Magnuson J."/>
            <person name="Mondo S."/>
            <person name="Nolan M."/>
            <person name="Ohm R."/>
            <person name="Pangilinan J."/>
            <person name="Park H.-J."/>
            <person name="Ramirez L."/>
            <person name="Alfaro M."/>
            <person name="Sun H."/>
            <person name="Tritt A."/>
            <person name="Yoshinaga Y."/>
            <person name="Zwiers L.-H."/>
            <person name="Turgeon B."/>
            <person name="Goodwin S."/>
            <person name="Spatafora J."/>
            <person name="Crous P."/>
            <person name="Grigoriev I."/>
        </authorList>
    </citation>
    <scope>NUCLEOTIDE SEQUENCE</scope>
    <source>
        <strain evidence="2">CBS 480.64</strain>
    </source>
</reference>
<feature type="compositionally biased region" description="Basic and acidic residues" evidence="1">
    <location>
        <begin position="94"/>
        <end position="103"/>
    </location>
</feature>
<feature type="region of interest" description="Disordered" evidence="1">
    <location>
        <begin position="62"/>
        <end position="112"/>
    </location>
</feature>
<organism evidence="2 3">
    <name type="scientific">Piedraia hortae CBS 480.64</name>
    <dbReference type="NCBI Taxonomy" id="1314780"/>
    <lineage>
        <taxon>Eukaryota</taxon>
        <taxon>Fungi</taxon>
        <taxon>Dikarya</taxon>
        <taxon>Ascomycota</taxon>
        <taxon>Pezizomycotina</taxon>
        <taxon>Dothideomycetes</taxon>
        <taxon>Dothideomycetidae</taxon>
        <taxon>Capnodiales</taxon>
        <taxon>Piedraiaceae</taxon>
        <taxon>Piedraia</taxon>
    </lineage>
</organism>
<keyword evidence="3" id="KW-1185">Reference proteome</keyword>
<evidence type="ECO:0000313" key="2">
    <source>
        <dbReference type="EMBL" id="KAF2860737.1"/>
    </source>
</evidence>
<proteinExistence type="predicted"/>
<sequence length="190" mass="21727">MADKAILYIKRAQRYIDLEKLPIRDMPVSVFDIDEIRQRKEHNLEMAIKVFKGVLCSEHEREGGQVEKEWEGEGEEQGGKHQDRPEGKYQSNCEVKKPAKEQEGEQTSPIEGCGGECFKGKEGCVKHWGEWRDGWGVGQHKEGWVKGGKGRHAPPHARVETGEDFDEVVHPYCGPSRHRKKPVCMLHGWD</sequence>
<protein>
    <submittedName>
        <fullName evidence="2">Uncharacterized protein</fullName>
    </submittedName>
</protein>
<evidence type="ECO:0000313" key="3">
    <source>
        <dbReference type="Proteomes" id="UP000799421"/>
    </source>
</evidence>
<gene>
    <name evidence="2" type="ORF">K470DRAFT_270572</name>
</gene>
<dbReference type="Proteomes" id="UP000799421">
    <property type="component" value="Unassembled WGS sequence"/>
</dbReference>
<evidence type="ECO:0000256" key="1">
    <source>
        <dbReference type="SAM" id="MobiDB-lite"/>
    </source>
</evidence>
<dbReference type="AlphaFoldDB" id="A0A6A7C0I6"/>